<reference evidence="1 2" key="1">
    <citation type="submission" date="2020-05" db="EMBL/GenBank/DDBJ databases">
        <title>Identification and distribution of gene clusters putatively required for synthesis of sphingolipid metabolism inhibitors in phylogenetically diverse species of the filamentous fungus Fusarium.</title>
        <authorList>
            <person name="Kim H.-S."/>
            <person name="Busman M."/>
            <person name="Brown D.W."/>
            <person name="Divon H."/>
            <person name="Uhlig S."/>
            <person name="Proctor R.H."/>
        </authorList>
    </citation>
    <scope>NUCLEOTIDE SEQUENCE [LARGE SCALE GENOMIC DNA]</scope>
    <source>
        <strain evidence="1 2">NRRL 66243</strain>
    </source>
</reference>
<keyword evidence="2" id="KW-1185">Reference proteome</keyword>
<dbReference type="OrthoDB" id="5098834at2759"/>
<proteinExistence type="predicted"/>
<comment type="caution">
    <text evidence="1">The sequence shown here is derived from an EMBL/GenBank/DDBJ whole genome shotgun (WGS) entry which is preliminary data.</text>
</comment>
<evidence type="ECO:0000313" key="1">
    <source>
        <dbReference type="EMBL" id="KAF5637200.1"/>
    </source>
</evidence>
<dbReference type="GeneID" id="59304411"/>
<dbReference type="RefSeq" id="XP_037207108.1">
    <property type="nucleotide sequence ID" value="XM_037352141.1"/>
</dbReference>
<dbReference type="EMBL" id="JAAQRI010000109">
    <property type="protein sequence ID" value="KAF5637200.1"/>
    <property type="molecule type" value="Genomic_DNA"/>
</dbReference>
<protein>
    <submittedName>
        <fullName evidence="1">Uncharacterized protein</fullName>
    </submittedName>
</protein>
<name>A0A8H5RQE1_9HYPO</name>
<gene>
    <name evidence="1" type="ORF">FTJAE_5615</name>
</gene>
<dbReference type="AlphaFoldDB" id="A0A8H5RQE1"/>
<sequence>MGPFNADILRHVTRTPARQSVLRDAHEIFKAAIMVQDCSWEEKFLRNIEFNTLGISEAHVLKNTKHKYMRAFVTETESTNRVRNLRSQPELIYGWIPQRHGIDDDKVPACPKPEAEAVDGTKMPYPFLLVNFAPDSERYRNRGGIVSESAFDCLQGASISVRMVDRLRHRFEVCGKADAGLNSSVFSLVLNRYTAYIYFSYAWDETSEHVHRVPHYNM</sequence>
<organism evidence="1 2">
    <name type="scientific">Fusarium tjaetaba</name>
    <dbReference type="NCBI Taxonomy" id="1567544"/>
    <lineage>
        <taxon>Eukaryota</taxon>
        <taxon>Fungi</taxon>
        <taxon>Dikarya</taxon>
        <taxon>Ascomycota</taxon>
        <taxon>Pezizomycotina</taxon>
        <taxon>Sordariomycetes</taxon>
        <taxon>Hypocreomycetidae</taxon>
        <taxon>Hypocreales</taxon>
        <taxon>Nectriaceae</taxon>
        <taxon>Fusarium</taxon>
        <taxon>Fusarium fujikuroi species complex</taxon>
    </lineage>
</organism>
<evidence type="ECO:0000313" key="2">
    <source>
        <dbReference type="Proteomes" id="UP000530670"/>
    </source>
</evidence>
<dbReference type="Proteomes" id="UP000530670">
    <property type="component" value="Unassembled WGS sequence"/>
</dbReference>
<accession>A0A8H5RQE1</accession>